<keyword evidence="10 13" id="KW-0067">ATP-binding</keyword>
<evidence type="ECO:0000256" key="7">
    <source>
        <dbReference type="ARBA" id="ARBA00022694"/>
    </source>
</evidence>
<name>A0A8A0RLN4_9FIRM</name>
<evidence type="ECO:0000256" key="9">
    <source>
        <dbReference type="ARBA" id="ARBA00022741"/>
    </source>
</evidence>
<dbReference type="InterPro" id="IPR017945">
    <property type="entry name" value="DHBP_synth_RibB-like_a/b_dom"/>
</dbReference>
<evidence type="ECO:0000256" key="1">
    <source>
        <dbReference type="ARBA" id="ARBA00004496"/>
    </source>
</evidence>
<dbReference type="GO" id="GO:0006450">
    <property type="term" value="P:regulation of translational fidelity"/>
    <property type="evidence" value="ECO:0007669"/>
    <property type="project" value="TreeGrafter"/>
</dbReference>
<feature type="binding site" evidence="14">
    <location>
        <position position="42"/>
    </location>
    <ligand>
        <name>L-threonine</name>
        <dbReference type="ChEBI" id="CHEBI:57926"/>
    </ligand>
</feature>
<dbReference type="InterPro" id="IPR050156">
    <property type="entry name" value="TC-AMP_synthase_SUA5"/>
</dbReference>
<feature type="binding site" evidence="14">
    <location>
        <position position="150"/>
    </location>
    <ligand>
        <name>ATP</name>
        <dbReference type="ChEBI" id="CHEBI:30616"/>
    </ligand>
</feature>
<feature type="binding site" evidence="14">
    <location>
        <position position="65"/>
    </location>
    <ligand>
        <name>ATP</name>
        <dbReference type="ChEBI" id="CHEBI:30616"/>
    </ligand>
</feature>
<sequence>MDNIIKDTKIIKVDRCNPQKEKIREAARYLIQGEVVAFPTETVYGLGANALDPKAVKKIFAAKGRPADNPLIVHISEPEAIKYLAGRFPDSTWPLIKQFWPGPLTIILPKKEIVPMEVTAGLDTVALRMPAHPVALELIREAGFPVAAPSANLSGRPSPTAAEHVIRDLAGKIPVILDGGQTEVGLESTVIDLTGRVPVILRPGGVTYEELKSILGEVDIDPGLLPEKYVPRAPGMKYTHYSPRAAVILVGGSIEKIRQVVQAIAKREIARGKRVGIMATEQTLHCYSAGEIISVGDRDNPSTIASNLFAVIREFDDRGVDVIVAEGIDEKGIGLAVMNRLKKASGFNIVDADAYLESGER</sequence>
<dbReference type="Gene3D" id="3.40.50.11030">
    <property type="entry name" value="Threonylcarbamoyl-AMP synthase, C-terminal domain"/>
    <property type="match status" value="1"/>
</dbReference>
<dbReference type="Pfam" id="PF03481">
    <property type="entry name" value="Sua5_C"/>
    <property type="match status" value="1"/>
</dbReference>
<evidence type="ECO:0000256" key="14">
    <source>
        <dbReference type="PIRSR" id="PIRSR004930-1"/>
    </source>
</evidence>
<keyword evidence="8 13" id="KW-0548">Nucleotidyltransferase</keyword>
<feature type="binding site" evidence="14">
    <location>
        <position position="69"/>
    </location>
    <ligand>
        <name>ATP</name>
        <dbReference type="ChEBI" id="CHEBI:30616"/>
    </ligand>
</feature>
<keyword evidence="17" id="KW-1185">Reference proteome</keyword>
<reference evidence="16" key="1">
    <citation type="submission" date="2020-07" db="EMBL/GenBank/DDBJ databases">
        <title>Koleobacter methoxysyntrophicus gen. nov., sp. nov., a novel anaerobic bacterium isolated from deep subsurface oil field and proposal of Koleobacterales ord. nov. in the phylum Firmicutes.</title>
        <authorList>
            <person name="Sakamoto S."/>
            <person name="Tamaki H."/>
        </authorList>
    </citation>
    <scope>NUCLEOTIDE SEQUENCE</scope>
    <source>
        <strain evidence="16">NRmbB1</strain>
    </source>
</reference>
<evidence type="ECO:0000256" key="3">
    <source>
        <dbReference type="ARBA" id="ARBA00012584"/>
    </source>
</evidence>
<feature type="domain" description="YrdC-like" evidence="15">
    <location>
        <begin position="20"/>
        <end position="206"/>
    </location>
</feature>
<evidence type="ECO:0000256" key="4">
    <source>
        <dbReference type="ARBA" id="ARBA00015492"/>
    </source>
</evidence>
<dbReference type="GO" id="GO:0005524">
    <property type="term" value="F:ATP binding"/>
    <property type="evidence" value="ECO:0007669"/>
    <property type="project" value="UniProtKB-UniRule"/>
</dbReference>
<comment type="catalytic activity">
    <reaction evidence="12 13">
        <text>L-threonine + hydrogencarbonate + ATP = L-threonylcarbamoyladenylate + diphosphate + H2O</text>
        <dbReference type="Rhea" id="RHEA:36407"/>
        <dbReference type="ChEBI" id="CHEBI:15377"/>
        <dbReference type="ChEBI" id="CHEBI:17544"/>
        <dbReference type="ChEBI" id="CHEBI:30616"/>
        <dbReference type="ChEBI" id="CHEBI:33019"/>
        <dbReference type="ChEBI" id="CHEBI:57926"/>
        <dbReference type="ChEBI" id="CHEBI:73682"/>
        <dbReference type="EC" id="2.7.7.87"/>
    </reaction>
</comment>
<accession>A0A8A0RLN4</accession>
<dbReference type="Pfam" id="PF01300">
    <property type="entry name" value="Sua5_yciO_yrdC"/>
    <property type="match status" value="1"/>
</dbReference>
<evidence type="ECO:0000259" key="15">
    <source>
        <dbReference type="PROSITE" id="PS51163"/>
    </source>
</evidence>
<dbReference type="PIRSF" id="PIRSF004930">
    <property type="entry name" value="Tln_factor_SUA5"/>
    <property type="match status" value="1"/>
</dbReference>
<dbReference type="InterPro" id="IPR006070">
    <property type="entry name" value="Sua5-like_dom"/>
</dbReference>
<organism evidence="16 17">
    <name type="scientific">Koleobacter methoxysyntrophicus</name>
    <dbReference type="NCBI Taxonomy" id="2751313"/>
    <lineage>
        <taxon>Bacteria</taxon>
        <taxon>Bacillati</taxon>
        <taxon>Bacillota</taxon>
        <taxon>Clostridia</taxon>
        <taxon>Koleobacterales</taxon>
        <taxon>Koleobacteraceae</taxon>
        <taxon>Koleobacter</taxon>
    </lineage>
</organism>
<comment type="similarity">
    <text evidence="2 13">Belongs to the SUA5 family.</text>
</comment>
<keyword evidence="6 13" id="KW-0808">Transferase</keyword>
<feature type="binding site" evidence="14">
    <location>
        <position position="158"/>
    </location>
    <ligand>
        <name>ATP</name>
        <dbReference type="ChEBI" id="CHEBI:30616"/>
    </ligand>
</feature>
<feature type="binding site" evidence="14">
    <location>
        <position position="202"/>
    </location>
    <ligand>
        <name>ATP</name>
        <dbReference type="ChEBI" id="CHEBI:30616"/>
    </ligand>
</feature>
<dbReference type="AlphaFoldDB" id="A0A8A0RLN4"/>
<evidence type="ECO:0000313" key="17">
    <source>
        <dbReference type="Proteomes" id="UP000662904"/>
    </source>
</evidence>
<feature type="binding site" evidence="14">
    <location>
        <position position="124"/>
    </location>
    <ligand>
        <name>ATP</name>
        <dbReference type="ChEBI" id="CHEBI:30616"/>
    </ligand>
</feature>
<dbReference type="KEGG" id="kme:H0A61_00751"/>
<dbReference type="SUPFAM" id="SSF55821">
    <property type="entry name" value="YrdC/RibB"/>
    <property type="match status" value="1"/>
</dbReference>
<evidence type="ECO:0000256" key="11">
    <source>
        <dbReference type="ARBA" id="ARBA00029774"/>
    </source>
</evidence>
<feature type="binding site" evidence="14">
    <location>
        <position position="148"/>
    </location>
    <ligand>
        <name>L-threonine</name>
        <dbReference type="ChEBI" id="CHEBI:57926"/>
    </ligand>
</feature>
<feature type="binding site" evidence="14">
    <location>
        <position position="128"/>
    </location>
    <ligand>
        <name>L-threonine</name>
        <dbReference type="ChEBI" id="CHEBI:57926"/>
    </ligand>
</feature>
<evidence type="ECO:0000256" key="5">
    <source>
        <dbReference type="ARBA" id="ARBA00022490"/>
    </source>
</evidence>
<evidence type="ECO:0000256" key="12">
    <source>
        <dbReference type="ARBA" id="ARBA00048366"/>
    </source>
</evidence>
<proteinExistence type="inferred from homology"/>
<protein>
    <recommendedName>
        <fullName evidence="4 13">Threonylcarbamoyl-AMP synthase</fullName>
        <shortName evidence="13">TC-AMP synthase</shortName>
        <ecNumber evidence="3 13">2.7.7.87</ecNumber>
    </recommendedName>
    <alternativeName>
        <fullName evidence="11 13">L-threonylcarbamoyladenylate synthase</fullName>
    </alternativeName>
</protein>
<dbReference type="PANTHER" id="PTHR17490">
    <property type="entry name" value="SUA5"/>
    <property type="match status" value="1"/>
</dbReference>
<dbReference type="InterPro" id="IPR005145">
    <property type="entry name" value="Sua5_C"/>
</dbReference>
<evidence type="ECO:0000313" key="16">
    <source>
        <dbReference type="EMBL" id="QSQ08429.1"/>
    </source>
</evidence>
<keyword evidence="9 13" id="KW-0547">Nucleotide-binding</keyword>
<dbReference type="Proteomes" id="UP000662904">
    <property type="component" value="Chromosome"/>
</dbReference>
<dbReference type="NCBIfam" id="TIGR00057">
    <property type="entry name" value="L-threonylcarbamoyladenylate synthase"/>
    <property type="match status" value="1"/>
</dbReference>
<dbReference type="Gene3D" id="3.90.870.10">
    <property type="entry name" value="DHBP synthase"/>
    <property type="match status" value="1"/>
</dbReference>
<dbReference type="EC" id="2.7.7.87" evidence="3 13"/>
<dbReference type="PROSITE" id="PS51163">
    <property type="entry name" value="YRDC"/>
    <property type="match status" value="1"/>
</dbReference>
<evidence type="ECO:0000256" key="10">
    <source>
        <dbReference type="ARBA" id="ARBA00022840"/>
    </source>
</evidence>
<dbReference type="EMBL" id="CP059066">
    <property type="protein sequence ID" value="QSQ08429.1"/>
    <property type="molecule type" value="Genomic_DNA"/>
</dbReference>
<dbReference type="GO" id="GO:0003725">
    <property type="term" value="F:double-stranded RNA binding"/>
    <property type="evidence" value="ECO:0007669"/>
    <property type="project" value="UniProtKB-UniRule"/>
</dbReference>
<dbReference type="FunFam" id="3.90.870.10:FF:000008">
    <property type="entry name" value="Threonylcarbamoyl-AMP synthase"/>
    <property type="match status" value="1"/>
</dbReference>
<evidence type="ECO:0000256" key="2">
    <source>
        <dbReference type="ARBA" id="ARBA00007663"/>
    </source>
</evidence>
<evidence type="ECO:0000256" key="8">
    <source>
        <dbReference type="ARBA" id="ARBA00022695"/>
    </source>
</evidence>
<dbReference type="RefSeq" id="WP_206708644.1">
    <property type="nucleotide sequence ID" value="NZ_CP059066.1"/>
</dbReference>
<feature type="binding site" evidence="14">
    <location>
        <position position="188"/>
    </location>
    <ligand>
        <name>L-threonine</name>
        <dbReference type="ChEBI" id="CHEBI:57926"/>
    </ligand>
</feature>
<evidence type="ECO:0000256" key="13">
    <source>
        <dbReference type="PIRNR" id="PIRNR004930"/>
    </source>
</evidence>
<dbReference type="FunFam" id="3.40.50.11030:FF:000001">
    <property type="entry name" value="Threonylcarbamoyl-AMP synthase"/>
    <property type="match status" value="1"/>
</dbReference>
<feature type="binding site" evidence="14">
    <location>
        <position position="241"/>
    </location>
    <ligand>
        <name>ATP</name>
        <dbReference type="ChEBI" id="CHEBI:30616"/>
    </ligand>
</feature>
<keyword evidence="7 13" id="KW-0819">tRNA processing</keyword>
<dbReference type="InterPro" id="IPR038385">
    <property type="entry name" value="Sua5/YwlC_C"/>
</dbReference>
<dbReference type="InterPro" id="IPR010923">
    <property type="entry name" value="T(6)A37_SUA5"/>
</dbReference>
<comment type="function">
    <text evidence="13">Required for the formation of a threonylcarbamoyl group on adenosine at position 37 (t(6)A37) in tRNAs that read codons beginning with adenine.</text>
</comment>
<dbReference type="GO" id="GO:0008033">
    <property type="term" value="P:tRNA processing"/>
    <property type="evidence" value="ECO:0007669"/>
    <property type="project" value="UniProtKB-KW"/>
</dbReference>
<dbReference type="GO" id="GO:0061710">
    <property type="term" value="F:L-threonylcarbamoyladenylate synthase"/>
    <property type="evidence" value="ECO:0007669"/>
    <property type="project" value="UniProtKB-EC"/>
</dbReference>
<feature type="binding site" evidence="14">
    <location>
        <position position="74"/>
    </location>
    <ligand>
        <name>L-threonine</name>
        <dbReference type="ChEBI" id="CHEBI:57926"/>
    </ligand>
</feature>
<keyword evidence="5 13" id="KW-0963">Cytoplasm</keyword>
<evidence type="ECO:0000256" key="6">
    <source>
        <dbReference type="ARBA" id="ARBA00022679"/>
    </source>
</evidence>
<dbReference type="GO" id="GO:0000049">
    <property type="term" value="F:tRNA binding"/>
    <property type="evidence" value="ECO:0007669"/>
    <property type="project" value="TreeGrafter"/>
</dbReference>
<dbReference type="PANTHER" id="PTHR17490:SF16">
    <property type="entry name" value="THREONYLCARBAMOYL-AMP SYNTHASE"/>
    <property type="match status" value="1"/>
</dbReference>
<comment type="subcellular location">
    <subcellularLocation>
        <location evidence="1 13">Cytoplasm</location>
    </subcellularLocation>
</comment>
<gene>
    <name evidence="16" type="primary">ywlC</name>
    <name evidence="16" type="ORF">H0A61_00751</name>
</gene>
<dbReference type="GO" id="GO:0005737">
    <property type="term" value="C:cytoplasm"/>
    <property type="evidence" value="ECO:0007669"/>
    <property type="project" value="UniProtKB-SubCell"/>
</dbReference>